<accession>A0ABD5CYX8</accession>
<dbReference type="RefSeq" id="WP_228768588.1">
    <property type="nucleotide sequence ID" value="NZ_CP133786.1"/>
</dbReference>
<feature type="chain" id="PRO_5044883301" description="Lipoprotein" evidence="2">
    <location>
        <begin position="19"/>
        <end position="210"/>
    </location>
</feature>
<reference evidence="4" key="1">
    <citation type="submission" date="2023-07" db="EMBL/GenBank/DDBJ databases">
        <title>Lacticaseibacillus paracasei KCKM 0992.</title>
        <authorList>
            <person name="Kim T.W."/>
        </authorList>
    </citation>
    <scope>NUCLEOTIDE SEQUENCE [LARGE SCALE GENOMIC DNA]</scope>
    <source>
        <strain evidence="4">KCKM 0992</strain>
    </source>
</reference>
<feature type="region of interest" description="Disordered" evidence="1">
    <location>
        <begin position="47"/>
        <end position="67"/>
    </location>
</feature>
<evidence type="ECO:0000256" key="2">
    <source>
        <dbReference type="SAM" id="SignalP"/>
    </source>
</evidence>
<dbReference type="EMBL" id="JAVKVH010000001">
    <property type="protein sequence ID" value="MDR7625016.1"/>
    <property type="molecule type" value="Genomic_DNA"/>
</dbReference>
<dbReference type="PROSITE" id="PS51257">
    <property type="entry name" value="PROKAR_LIPOPROTEIN"/>
    <property type="match status" value="1"/>
</dbReference>
<comment type="caution">
    <text evidence="3">The sequence shown here is derived from an EMBL/GenBank/DDBJ whole genome shotgun (WGS) entry which is preliminary data.</text>
</comment>
<name>A0ABD5CYX8_LACPA</name>
<protein>
    <recommendedName>
        <fullName evidence="5">Lipoprotein</fullName>
    </recommendedName>
</protein>
<evidence type="ECO:0008006" key="5">
    <source>
        <dbReference type="Google" id="ProtNLM"/>
    </source>
</evidence>
<feature type="compositionally biased region" description="Low complexity" evidence="1">
    <location>
        <begin position="56"/>
        <end position="66"/>
    </location>
</feature>
<keyword evidence="2" id="KW-0732">Signal</keyword>
<organism evidence="3 4">
    <name type="scientific">Lacticaseibacillus paracasei</name>
    <name type="common">Lactobacillus paracasei</name>
    <dbReference type="NCBI Taxonomy" id="1597"/>
    <lineage>
        <taxon>Bacteria</taxon>
        <taxon>Bacillati</taxon>
        <taxon>Bacillota</taxon>
        <taxon>Bacilli</taxon>
        <taxon>Lactobacillales</taxon>
        <taxon>Lactobacillaceae</taxon>
        <taxon>Lacticaseibacillus</taxon>
    </lineage>
</organism>
<proteinExistence type="predicted"/>
<dbReference type="AlphaFoldDB" id="A0ABD5CYX8"/>
<feature type="signal peptide" evidence="2">
    <location>
        <begin position="1"/>
        <end position="18"/>
    </location>
</feature>
<gene>
    <name evidence="3" type="ORF">RF672_10340</name>
</gene>
<sequence length="210" mass="22977">MKKSLLVGFSLMSALLLASCSSTTSQSSSKDASKISSLKKDIASLKSQLKEEKSNSNESEGYSSAEQETKTFGINEEAIAALNDKKYFGLKLTSATKTFDDHGQSLVNSDVQSLSISNEKSVQFTFNYINYADDEGFLPSLQYFTVYGPDNVAATIVNQQEGQDSVSIGRSSNTTFWANFSQPIKAGDKVQIEFKMDNQETPFVFSAQVN</sequence>
<evidence type="ECO:0000313" key="4">
    <source>
        <dbReference type="Proteomes" id="UP001268544"/>
    </source>
</evidence>
<dbReference type="Proteomes" id="UP001268544">
    <property type="component" value="Unassembled WGS sequence"/>
</dbReference>
<evidence type="ECO:0000313" key="3">
    <source>
        <dbReference type="EMBL" id="MDR7625016.1"/>
    </source>
</evidence>
<evidence type="ECO:0000256" key="1">
    <source>
        <dbReference type="SAM" id="MobiDB-lite"/>
    </source>
</evidence>